<comment type="caution">
    <text evidence="6">The sequence shown here is derived from an EMBL/GenBank/DDBJ whole genome shotgun (WGS) entry which is preliminary data.</text>
</comment>
<sequence length="256" mass="28446">MFLNNQKDNSNDKHENKKLLLNKRGNNDSFKVHFRHFLLEIRALLSHPAAIMLIFAGGLESGINTSWSAVLQDMLRPIDLSDSLIGYIGFAVAVASMIGSMLMGPISDHFFRKRLKKLLLILLVGGILSFAVAFAMLPSPFWTYGLFIDELQHASQFQSRFVIVLCVAMCIGFFSGAMVPVFFEFVAEICYPVSEGSSGMCLVFCNSVMSLLIVGTGSWLNTRFETLLALTILLVCCFITLSVKEVYQRDAVGKSF</sequence>
<evidence type="ECO:0000256" key="2">
    <source>
        <dbReference type="ARBA" id="ARBA00022692"/>
    </source>
</evidence>
<proteinExistence type="predicted"/>
<dbReference type="EMBL" id="ASPP01005063">
    <property type="protein sequence ID" value="ETO31236.1"/>
    <property type="molecule type" value="Genomic_DNA"/>
</dbReference>
<evidence type="ECO:0000313" key="7">
    <source>
        <dbReference type="Proteomes" id="UP000023152"/>
    </source>
</evidence>
<feature type="transmembrane region" description="Helical" evidence="5">
    <location>
        <begin position="84"/>
        <end position="106"/>
    </location>
</feature>
<feature type="transmembrane region" description="Helical" evidence="5">
    <location>
        <begin position="118"/>
        <end position="141"/>
    </location>
</feature>
<comment type="subcellular location">
    <subcellularLocation>
        <location evidence="1">Membrane</location>
        <topology evidence="1">Multi-pass membrane protein</topology>
    </subcellularLocation>
</comment>
<dbReference type="Proteomes" id="UP000023152">
    <property type="component" value="Unassembled WGS sequence"/>
</dbReference>
<dbReference type="Gene3D" id="1.20.1250.20">
    <property type="entry name" value="MFS general substrate transporter like domains"/>
    <property type="match status" value="1"/>
</dbReference>
<dbReference type="GO" id="GO:0016020">
    <property type="term" value="C:membrane"/>
    <property type="evidence" value="ECO:0007669"/>
    <property type="project" value="UniProtKB-SubCell"/>
</dbReference>
<keyword evidence="4 5" id="KW-0472">Membrane</keyword>
<dbReference type="InterPro" id="IPR036259">
    <property type="entry name" value="MFS_trans_sf"/>
</dbReference>
<dbReference type="AlphaFoldDB" id="X6NZ39"/>
<feature type="transmembrane region" description="Helical" evidence="5">
    <location>
        <begin position="161"/>
        <end position="187"/>
    </location>
</feature>
<dbReference type="PANTHER" id="PTHR10924:SF6">
    <property type="entry name" value="SOLUTE CARRIER FAMILY 49 MEMBER A3"/>
    <property type="match status" value="1"/>
</dbReference>
<dbReference type="OrthoDB" id="422206at2759"/>
<feature type="transmembrane region" description="Helical" evidence="5">
    <location>
        <begin position="226"/>
        <end position="247"/>
    </location>
</feature>
<reference evidence="6 7" key="1">
    <citation type="journal article" date="2013" name="Curr. Biol.">
        <title>The Genome of the Foraminiferan Reticulomyxa filosa.</title>
        <authorList>
            <person name="Glockner G."/>
            <person name="Hulsmann N."/>
            <person name="Schleicher M."/>
            <person name="Noegel A.A."/>
            <person name="Eichinger L."/>
            <person name="Gallinger C."/>
            <person name="Pawlowski J."/>
            <person name="Sierra R."/>
            <person name="Euteneuer U."/>
            <person name="Pillet L."/>
            <person name="Moustafa A."/>
            <person name="Platzer M."/>
            <person name="Groth M."/>
            <person name="Szafranski K."/>
            <person name="Schliwa M."/>
        </authorList>
    </citation>
    <scope>NUCLEOTIDE SEQUENCE [LARGE SCALE GENOMIC DNA]</scope>
</reference>
<feature type="transmembrane region" description="Helical" evidence="5">
    <location>
        <begin position="44"/>
        <end position="64"/>
    </location>
</feature>
<accession>X6NZ39</accession>
<name>X6NZ39_RETFI</name>
<dbReference type="InterPro" id="IPR049680">
    <property type="entry name" value="FLVCR1-2_SLC49-like"/>
</dbReference>
<evidence type="ECO:0000256" key="3">
    <source>
        <dbReference type="ARBA" id="ARBA00022989"/>
    </source>
</evidence>
<evidence type="ECO:0008006" key="8">
    <source>
        <dbReference type="Google" id="ProtNLM"/>
    </source>
</evidence>
<evidence type="ECO:0000256" key="1">
    <source>
        <dbReference type="ARBA" id="ARBA00004141"/>
    </source>
</evidence>
<protein>
    <recommendedName>
        <fullName evidence="8">Major facilitator superfamily (MFS) profile domain-containing protein</fullName>
    </recommendedName>
</protein>
<keyword evidence="2 5" id="KW-0812">Transmembrane</keyword>
<gene>
    <name evidence="6" type="ORF">RFI_05885</name>
</gene>
<evidence type="ECO:0000256" key="4">
    <source>
        <dbReference type="ARBA" id="ARBA00023136"/>
    </source>
</evidence>
<dbReference type="PANTHER" id="PTHR10924">
    <property type="entry name" value="MAJOR FACILITATOR SUPERFAMILY PROTEIN-RELATED"/>
    <property type="match status" value="1"/>
</dbReference>
<keyword evidence="7" id="KW-1185">Reference proteome</keyword>
<dbReference type="SUPFAM" id="SSF103473">
    <property type="entry name" value="MFS general substrate transporter"/>
    <property type="match status" value="1"/>
</dbReference>
<feature type="transmembrane region" description="Helical" evidence="5">
    <location>
        <begin position="199"/>
        <end position="220"/>
    </location>
</feature>
<evidence type="ECO:0000256" key="5">
    <source>
        <dbReference type="SAM" id="Phobius"/>
    </source>
</evidence>
<evidence type="ECO:0000313" key="6">
    <source>
        <dbReference type="EMBL" id="ETO31236.1"/>
    </source>
</evidence>
<keyword evidence="3 5" id="KW-1133">Transmembrane helix</keyword>
<organism evidence="6 7">
    <name type="scientific">Reticulomyxa filosa</name>
    <dbReference type="NCBI Taxonomy" id="46433"/>
    <lineage>
        <taxon>Eukaryota</taxon>
        <taxon>Sar</taxon>
        <taxon>Rhizaria</taxon>
        <taxon>Retaria</taxon>
        <taxon>Foraminifera</taxon>
        <taxon>Monothalamids</taxon>
        <taxon>Reticulomyxidae</taxon>
        <taxon>Reticulomyxa</taxon>
    </lineage>
</organism>